<evidence type="ECO:0000313" key="3">
    <source>
        <dbReference type="Proteomes" id="UP000275846"/>
    </source>
</evidence>
<feature type="compositionally biased region" description="Polar residues" evidence="1">
    <location>
        <begin position="879"/>
        <end position="889"/>
    </location>
</feature>
<dbReference type="Proteomes" id="UP000275846">
    <property type="component" value="Unassembled WGS sequence"/>
</dbReference>
<organism evidence="4">
    <name type="scientific">Schistocephalus solidus</name>
    <name type="common">Tapeworm</name>
    <dbReference type="NCBI Taxonomy" id="70667"/>
    <lineage>
        <taxon>Eukaryota</taxon>
        <taxon>Metazoa</taxon>
        <taxon>Spiralia</taxon>
        <taxon>Lophotrochozoa</taxon>
        <taxon>Platyhelminthes</taxon>
        <taxon>Cestoda</taxon>
        <taxon>Eucestoda</taxon>
        <taxon>Diphyllobothriidea</taxon>
        <taxon>Diphyllobothriidae</taxon>
        <taxon>Schistocephalus</taxon>
    </lineage>
</organism>
<sequence>MERGLSMFGGYIWNEYLVNASPEELSTAFSSARIRMAEEKTKCRVLVTNRVLNRLIPPAKLTRFAVVRVTGPDDESIALFNRLLTQAFPAYETRREYPRRAPVSVLNQNEVTKIDWNALRSVDAPELSIRDLRADISDTQLLTTDFENARLSQYLRSARRERFSLRRPTNPSFDSFPYSRQTLGGYDMDRTSTSNFSFGRPYIPGLPTHPEASSDSERFRSEYATTIGETARKILGASLVDTQKTNRFADGTMDQTVRFHSTYVKKRAPEVGSSSKTGANSGFESGEGFAENAFRSNTTSEAGFLHAPKSSRIQNSFPWSDGSEAPDPTTNFSQGGSLSTKASGIDSASPFSIVARNDLESSKETQVATSPFASNLSMFRGQHGALGLPRGNYEVAQVESRVRNMGKTNRGSSFIGESLSRNSVRPGGKTAVKVSIDLEDASFAGSKGGSITQGPETSHIEWISPSDNATQKTASKVEVGNGTGAAMLTFTDTALSSQLHSLHLKRGSMTPWFPSRPMVASSKMVTAPSNSEGTSNVAGLRKSTSRRIADVGKGSSIQHSVGTPKGNKRTGISHSHLSGDPQSADLTKSENIRQAPESKAPDGADYLNSSDVKLDRRSSQTSLSSGKQRARAPINKPHIKEDAVPDGSHVAEGLDAVLTYGLFSDTPGRSHASPVPVASQIVQNLGNAPDKQPNDSAEVFNSKTSPNVRAKNIDGGLSAMYSVRGQISDSFPRELASGIPRNEAPDFPRISDEPTTHGPVVGLPGVPVTTTQTGRVLRSQLQNMDILGTPYEGRTEPPPASPPPPLLPPPPPSLTSGCANEQLFDGWGGFPRSGLPVGLISSGGSNLNADGSVDEDPQFLDEKPFGPRVAETNPEVSRRSASPNLTEASGTRIDKRQLDTAHFTDAISPDLHMDSDVVSPSSLQHSLGVFESDVLIAAANSLLPTHGLRAKSDQTAVNHTSVIEENKISPTHSTKNVRLNQITAQNKTHADDLHATPINNRKTTKHTTILDQNARYATGGQTHTESPPSSSDSAGNSSPTPSIVAAEASKFYADTFF</sequence>
<feature type="region of interest" description="Disordered" evidence="1">
    <location>
        <begin position="407"/>
        <end position="427"/>
    </location>
</feature>
<evidence type="ECO:0000313" key="2">
    <source>
        <dbReference type="EMBL" id="VDM02762.1"/>
    </source>
</evidence>
<keyword evidence="3" id="KW-1185">Reference proteome</keyword>
<feature type="region of interest" description="Disordered" evidence="1">
    <location>
        <begin position="523"/>
        <end position="646"/>
    </location>
</feature>
<reference evidence="2 3" key="2">
    <citation type="submission" date="2018-11" db="EMBL/GenBank/DDBJ databases">
        <authorList>
            <consortium name="Pathogen Informatics"/>
        </authorList>
    </citation>
    <scope>NUCLEOTIDE SEQUENCE [LARGE SCALE GENOMIC DNA]</scope>
    <source>
        <strain evidence="2 3">NST_G2</strain>
    </source>
</reference>
<feature type="region of interest" description="Disordered" evidence="1">
    <location>
        <begin position="788"/>
        <end position="816"/>
    </location>
</feature>
<dbReference type="OrthoDB" id="6288533at2759"/>
<feature type="compositionally biased region" description="Polar residues" evidence="1">
    <location>
        <begin position="328"/>
        <end position="342"/>
    </location>
</feature>
<reference evidence="4" key="1">
    <citation type="submission" date="2016-06" db="UniProtKB">
        <authorList>
            <consortium name="WormBaseParasite"/>
        </authorList>
    </citation>
    <scope>IDENTIFICATION</scope>
</reference>
<feature type="compositionally biased region" description="Polar residues" evidence="1">
    <location>
        <begin position="523"/>
        <end position="537"/>
    </location>
</feature>
<feature type="compositionally biased region" description="Polar residues" evidence="1">
    <location>
        <begin position="570"/>
        <end position="586"/>
    </location>
</feature>
<dbReference type="WBParaSite" id="SSLN_0001699701-mRNA-1">
    <property type="protein sequence ID" value="SSLN_0001699701-mRNA-1"/>
    <property type="gene ID" value="SSLN_0001699701"/>
</dbReference>
<accession>A0A183TIS8</accession>
<feature type="region of interest" description="Disordered" evidence="1">
    <location>
        <begin position="305"/>
        <end position="344"/>
    </location>
</feature>
<proteinExistence type="predicted"/>
<gene>
    <name evidence="2" type="ORF">SSLN_LOCUS16376</name>
</gene>
<evidence type="ECO:0000256" key="1">
    <source>
        <dbReference type="SAM" id="MobiDB-lite"/>
    </source>
</evidence>
<feature type="compositionally biased region" description="Low complexity" evidence="1">
    <location>
        <begin position="1026"/>
        <end position="1042"/>
    </location>
</feature>
<feature type="region of interest" description="Disordered" evidence="1">
    <location>
        <begin position="857"/>
        <end position="895"/>
    </location>
</feature>
<dbReference type="STRING" id="70667.A0A183TIS8"/>
<dbReference type="EMBL" id="UYSU01041010">
    <property type="protein sequence ID" value="VDM02762.1"/>
    <property type="molecule type" value="Genomic_DNA"/>
</dbReference>
<feature type="region of interest" description="Disordered" evidence="1">
    <location>
        <begin position="1018"/>
        <end position="1042"/>
    </location>
</feature>
<evidence type="ECO:0000313" key="4">
    <source>
        <dbReference type="WBParaSite" id="SSLN_0001699701-mRNA-1"/>
    </source>
</evidence>
<dbReference type="AlphaFoldDB" id="A0A183TIS8"/>
<feature type="compositionally biased region" description="Pro residues" evidence="1">
    <location>
        <begin position="796"/>
        <end position="813"/>
    </location>
</feature>
<name>A0A183TIS8_SCHSO</name>
<protein>
    <submittedName>
        <fullName evidence="4">RanBP2-type domain-containing protein</fullName>
    </submittedName>
</protein>